<dbReference type="STRING" id="106582.ENSMZEP00005004832"/>
<keyword evidence="2" id="KW-1185">Reference proteome</keyword>
<evidence type="ECO:0000313" key="2">
    <source>
        <dbReference type="Proteomes" id="UP000265160"/>
    </source>
</evidence>
<protein>
    <submittedName>
        <fullName evidence="1">Uncharacterized protein</fullName>
    </submittedName>
</protein>
<dbReference type="Ensembl" id="ENSMZET00005005042.1">
    <property type="protein sequence ID" value="ENSMZEP00005004832.1"/>
    <property type="gene ID" value="ENSMZEG00005003746.1"/>
</dbReference>
<reference evidence="1 2" key="1">
    <citation type="journal article" date="2014" name="Nature">
        <title>The genomic substrate for adaptive radiation in African cichlid fish.</title>
        <authorList>
            <person name="Brawand D."/>
            <person name="Wagner C.E."/>
            <person name="Li Y.I."/>
            <person name="Malinsky M."/>
            <person name="Keller I."/>
            <person name="Fan S."/>
            <person name="Simakov O."/>
            <person name="Ng A.Y."/>
            <person name="Lim Z.W."/>
            <person name="Bezault E."/>
            <person name="Turner-Maier J."/>
            <person name="Johnson J."/>
            <person name="Alcazar R."/>
            <person name="Noh H.J."/>
            <person name="Russell P."/>
            <person name="Aken B."/>
            <person name="Alfoldi J."/>
            <person name="Amemiya C."/>
            <person name="Azzouzi N."/>
            <person name="Baroiller J.F."/>
            <person name="Barloy-Hubler F."/>
            <person name="Berlin A."/>
            <person name="Bloomquist R."/>
            <person name="Carleton K.L."/>
            <person name="Conte M.A."/>
            <person name="D'Cotta H."/>
            <person name="Eshel O."/>
            <person name="Gaffney L."/>
            <person name="Galibert F."/>
            <person name="Gante H.F."/>
            <person name="Gnerre S."/>
            <person name="Greuter L."/>
            <person name="Guyon R."/>
            <person name="Haddad N.S."/>
            <person name="Haerty W."/>
            <person name="Harris R.M."/>
            <person name="Hofmann H.A."/>
            <person name="Hourlier T."/>
            <person name="Hulata G."/>
            <person name="Jaffe D.B."/>
            <person name="Lara M."/>
            <person name="Lee A.P."/>
            <person name="MacCallum I."/>
            <person name="Mwaiko S."/>
            <person name="Nikaido M."/>
            <person name="Nishihara H."/>
            <person name="Ozouf-Costaz C."/>
            <person name="Penman D.J."/>
            <person name="Przybylski D."/>
            <person name="Rakotomanga M."/>
            <person name="Renn S.C.P."/>
            <person name="Ribeiro F.J."/>
            <person name="Ron M."/>
            <person name="Salzburger W."/>
            <person name="Sanchez-Pulido L."/>
            <person name="Santos M.E."/>
            <person name="Searle S."/>
            <person name="Sharpe T."/>
            <person name="Swofford R."/>
            <person name="Tan F.J."/>
            <person name="Williams L."/>
            <person name="Young S."/>
            <person name="Yin S."/>
            <person name="Okada N."/>
            <person name="Kocher T.D."/>
            <person name="Miska E.A."/>
            <person name="Lander E.S."/>
            <person name="Venkatesh B."/>
            <person name="Fernald R.D."/>
            <person name="Meyer A."/>
            <person name="Ponting C.P."/>
            <person name="Streelman J.T."/>
            <person name="Lindblad-Toh K."/>
            <person name="Seehausen O."/>
            <person name="Di Palma F."/>
        </authorList>
    </citation>
    <scope>NUCLEOTIDE SEQUENCE</scope>
</reference>
<reference evidence="1" key="2">
    <citation type="submission" date="2025-08" db="UniProtKB">
        <authorList>
            <consortium name="Ensembl"/>
        </authorList>
    </citation>
    <scope>IDENTIFICATION</scope>
</reference>
<sequence>EFLSNMESHRQRGYKVLEKMRANHLQVRASEWEHLSFTWLKLEAELLRERAVFGPGPGVLLSQDWVQDAAEGRNRTRSRIRRKTLRQSKRESDAPKLLCEVAAEVKDEEEDVGHLCDRLTFFPALKDTPFITEDLP</sequence>
<evidence type="ECO:0000313" key="1">
    <source>
        <dbReference type="Ensembl" id="ENSMZEP00005004832.1"/>
    </source>
</evidence>
<dbReference type="AlphaFoldDB" id="A0A3P9B4X5"/>
<dbReference type="GeneTree" id="ENSGT00940000155684"/>
<accession>A0A3P9B4X5</accession>
<dbReference type="Proteomes" id="UP000265160">
    <property type="component" value="LG13"/>
</dbReference>
<name>A0A3P9B4X5_9CICH</name>
<proteinExistence type="predicted"/>
<reference evidence="1" key="3">
    <citation type="submission" date="2025-09" db="UniProtKB">
        <authorList>
            <consortium name="Ensembl"/>
        </authorList>
    </citation>
    <scope>IDENTIFICATION</scope>
</reference>
<organism evidence="1 2">
    <name type="scientific">Maylandia zebra</name>
    <name type="common">zebra mbuna</name>
    <dbReference type="NCBI Taxonomy" id="106582"/>
    <lineage>
        <taxon>Eukaryota</taxon>
        <taxon>Metazoa</taxon>
        <taxon>Chordata</taxon>
        <taxon>Craniata</taxon>
        <taxon>Vertebrata</taxon>
        <taxon>Euteleostomi</taxon>
        <taxon>Actinopterygii</taxon>
        <taxon>Neopterygii</taxon>
        <taxon>Teleostei</taxon>
        <taxon>Neoteleostei</taxon>
        <taxon>Acanthomorphata</taxon>
        <taxon>Ovalentaria</taxon>
        <taxon>Cichlomorphae</taxon>
        <taxon>Cichliformes</taxon>
        <taxon>Cichlidae</taxon>
        <taxon>African cichlids</taxon>
        <taxon>Pseudocrenilabrinae</taxon>
        <taxon>Haplochromini</taxon>
        <taxon>Maylandia</taxon>
        <taxon>Maylandia zebra complex</taxon>
    </lineage>
</organism>